<name>A0A9D1NK58_9BACT</name>
<dbReference type="GO" id="GO:0005576">
    <property type="term" value="C:extracellular region"/>
    <property type="evidence" value="ECO:0007669"/>
    <property type="project" value="UniProtKB-SubCell"/>
</dbReference>
<dbReference type="InterPro" id="IPR051398">
    <property type="entry name" value="Polysacch_Deacetylase"/>
</dbReference>
<dbReference type="AlphaFoldDB" id="A0A9D1NK58"/>
<dbReference type="GO" id="GO:0016810">
    <property type="term" value="F:hydrolase activity, acting on carbon-nitrogen (but not peptide) bonds"/>
    <property type="evidence" value="ECO:0007669"/>
    <property type="project" value="InterPro"/>
</dbReference>
<dbReference type="EMBL" id="DVOG01000066">
    <property type="protein sequence ID" value="HIV04012.1"/>
    <property type="molecule type" value="Genomic_DNA"/>
</dbReference>
<organism evidence="4 5">
    <name type="scientific">Candidatus Spyradosoma merdigallinarum</name>
    <dbReference type="NCBI Taxonomy" id="2840950"/>
    <lineage>
        <taxon>Bacteria</taxon>
        <taxon>Pseudomonadati</taxon>
        <taxon>Verrucomicrobiota</taxon>
        <taxon>Opitutia</taxon>
        <taxon>Opitutia incertae sedis</taxon>
        <taxon>Candidatus Spyradosoma</taxon>
    </lineage>
</organism>
<reference evidence="4" key="1">
    <citation type="submission" date="2020-10" db="EMBL/GenBank/DDBJ databases">
        <authorList>
            <person name="Gilroy R."/>
        </authorList>
    </citation>
    <scope>NUCLEOTIDE SEQUENCE</scope>
    <source>
        <strain evidence="4">10669</strain>
    </source>
</reference>
<evidence type="ECO:0000259" key="3">
    <source>
        <dbReference type="Pfam" id="PF01522"/>
    </source>
</evidence>
<comment type="caution">
    <text evidence="4">The sequence shown here is derived from an EMBL/GenBank/DDBJ whole genome shotgun (WGS) entry which is preliminary data.</text>
</comment>
<evidence type="ECO:0000256" key="1">
    <source>
        <dbReference type="ARBA" id="ARBA00004613"/>
    </source>
</evidence>
<sequence>MPLTVFTYHRVLPKAHPDALDAGTFEHQLDFIQKKFVVLAPEDALAYITGTRGFSPKTRFAMLSFDDGWLDNWFFATPVLKRRGLKAALALSAGFLHDAPLRERPEDVPAEITERRNLDAEKIALEGDVRCYLSREEVRAMHDSGCWSIEAHGTRHAKNDRGISAVAAPASGVSAEDFEKFLRADLENCIREITTITARAPKMLFWPWGHYSDASVRIAKSLGFEAQFTTEKGSVLFHDSRKVLPRLNAAAKWAKFTRNVFIFSRPILTKIHARLAHTETLRKN</sequence>
<comment type="subcellular location">
    <subcellularLocation>
        <location evidence="1">Secreted</location>
    </subcellularLocation>
</comment>
<feature type="domain" description="NodB homology" evidence="3">
    <location>
        <begin position="57"/>
        <end position="226"/>
    </location>
</feature>
<evidence type="ECO:0000313" key="4">
    <source>
        <dbReference type="EMBL" id="HIV04012.1"/>
    </source>
</evidence>
<dbReference type="InterPro" id="IPR002509">
    <property type="entry name" value="NODB_dom"/>
</dbReference>
<dbReference type="SUPFAM" id="SSF88713">
    <property type="entry name" value="Glycoside hydrolase/deacetylase"/>
    <property type="match status" value="1"/>
</dbReference>
<protein>
    <submittedName>
        <fullName evidence="4">Polysaccharide deacetylase family protein</fullName>
    </submittedName>
</protein>
<dbReference type="InterPro" id="IPR011330">
    <property type="entry name" value="Glyco_hydro/deAcase_b/a-brl"/>
</dbReference>
<evidence type="ECO:0000256" key="2">
    <source>
        <dbReference type="ARBA" id="ARBA00022729"/>
    </source>
</evidence>
<accession>A0A9D1NK58</accession>
<dbReference type="Gene3D" id="3.20.20.370">
    <property type="entry name" value="Glycoside hydrolase/deacetylase"/>
    <property type="match status" value="1"/>
</dbReference>
<evidence type="ECO:0000313" key="5">
    <source>
        <dbReference type="Proteomes" id="UP000886812"/>
    </source>
</evidence>
<reference evidence="4" key="2">
    <citation type="journal article" date="2021" name="PeerJ">
        <title>Extensive microbial diversity within the chicken gut microbiome revealed by metagenomics and culture.</title>
        <authorList>
            <person name="Gilroy R."/>
            <person name="Ravi A."/>
            <person name="Getino M."/>
            <person name="Pursley I."/>
            <person name="Horton D.L."/>
            <person name="Alikhan N.F."/>
            <person name="Baker D."/>
            <person name="Gharbi K."/>
            <person name="Hall N."/>
            <person name="Watson M."/>
            <person name="Adriaenssens E.M."/>
            <person name="Foster-Nyarko E."/>
            <person name="Jarju S."/>
            <person name="Secka A."/>
            <person name="Antonio M."/>
            <person name="Oren A."/>
            <person name="Chaudhuri R.R."/>
            <person name="La Ragione R."/>
            <person name="Hildebrand F."/>
            <person name="Pallen M.J."/>
        </authorList>
    </citation>
    <scope>NUCLEOTIDE SEQUENCE</scope>
    <source>
        <strain evidence="4">10669</strain>
    </source>
</reference>
<dbReference type="GO" id="GO:0005975">
    <property type="term" value="P:carbohydrate metabolic process"/>
    <property type="evidence" value="ECO:0007669"/>
    <property type="project" value="InterPro"/>
</dbReference>
<dbReference type="Proteomes" id="UP000886812">
    <property type="component" value="Unassembled WGS sequence"/>
</dbReference>
<keyword evidence="2" id="KW-0732">Signal</keyword>
<proteinExistence type="predicted"/>
<dbReference type="Pfam" id="PF01522">
    <property type="entry name" value="Polysacc_deac_1"/>
    <property type="match status" value="1"/>
</dbReference>
<dbReference type="PANTHER" id="PTHR34216:SF3">
    <property type="entry name" value="POLY-BETA-1,6-N-ACETYL-D-GLUCOSAMINE N-DEACETYLASE"/>
    <property type="match status" value="1"/>
</dbReference>
<gene>
    <name evidence="4" type="ORF">IAC75_02540</name>
</gene>
<dbReference type="PANTHER" id="PTHR34216">
    <property type="match status" value="1"/>
</dbReference>